<dbReference type="EMBL" id="CADCXV010000826">
    <property type="protein sequence ID" value="CAB0036651.1"/>
    <property type="molecule type" value="Genomic_DNA"/>
</dbReference>
<protein>
    <submittedName>
        <fullName evidence="2">Uncharacterized protein</fullName>
    </submittedName>
</protein>
<organism evidence="2 3">
    <name type="scientific">Trichogramma brassicae</name>
    <dbReference type="NCBI Taxonomy" id="86971"/>
    <lineage>
        <taxon>Eukaryota</taxon>
        <taxon>Metazoa</taxon>
        <taxon>Ecdysozoa</taxon>
        <taxon>Arthropoda</taxon>
        <taxon>Hexapoda</taxon>
        <taxon>Insecta</taxon>
        <taxon>Pterygota</taxon>
        <taxon>Neoptera</taxon>
        <taxon>Endopterygota</taxon>
        <taxon>Hymenoptera</taxon>
        <taxon>Apocrita</taxon>
        <taxon>Proctotrupomorpha</taxon>
        <taxon>Chalcidoidea</taxon>
        <taxon>Trichogrammatidae</taxon>
        <taxon>Trichogramma</taxon>
    </lineage>
</organism>
<evidence type="ECO:0000313" key="2">
    <source>
        <dbReference type="EMBL" id="CAB0036651.1"/>
    </source>
</evidence>
<name>A0A6H5IIW7_9HYME</name>
<evidence type="ECO:0000313" key="3">
    <source>
        <dbReference type="Proteomes" id="UP000479190"/>
    </source>
</evidence>
<feature type="region of interest" description="Disordered" evidence="1">
    <location>
        <begin position="43"/>
        <end position="73"/>
    </location>
</feature>
<sequence>MREYMTFLYRGDDAMPRRTDVRLRHILQQEREDVMSNDIELDTEFNNDQPDDQANAQAYDQPNDQPADQPDDQPMLEEFLASDSEIQIEQSMEEVPLNKSCGCSRNWNISLLCPPGWPIRCTRYKYNLVDDFPQASRDVFATLSTQVAFSVHQPQRRLSPRTSRCFRYFVHLGGLFGCTRYKYNFATTPRWPFPQGSRDIFSRYFDTPGGLFGAPGTNTAPTTTFSQEVEMFSLLCPPRWPIRCTSLTHIICEPQQSRLSAVPSPKTSLSWAEQLILLEKAISISWLCTSLSHSLDISPSLAMGRVSEISVMTFFVDKGST</sequence>
<accession>A0A6H5IIW7</accession>
<proteinExistence type="predicted"/>
<reference evidence="2 3" key="1">
    <citation type="submission" date="2020-02" db="EMBL/GenBank/DDBJ databases">
        <authorList>
            <person name="Ferguson B K."/>
        </authorList>
    </citation>
    <scope>NUCLEOTIDE SEQUENCE [LARGE SCALE GENOMIC DNA]</scope>
</reference>
<dbReference type="Proteomes" id="UP000479190">
    <property type="component" value="Unassembled WGS sequence"/>
</dbReference>
<evidence type="ECO:0000256" key="1">
    <source>
        <dbReference type="SAM" id="MobiDB-lite"/>
    </source>
</evidence>
<gene>
    <name evidence="2" type="ORF">TBRA_LOCUS8510</name>
</gene>
<dbReference type="AlphaFoldDB" id="A0A6H5IIW7"/>
<keyword evidence="3" id="KW-1185">Reference proteome</keyword>
<feature type="compositionally biased region" description="Low complexity" evidence="1">
    <location>
        <begin position="56"/>
        <end position="68"/>
    </location>
</feature>